<gene>
    <name evidence="2" type="ORF">IFR04_016121</name>
</gene>
<keyword evidence="3" id="KW-1185">Reference proteome</keyword>
<evidence type="ECO:0000256" key="1">
    <source>
        <dbReference type="SAM" id="MobiDB-lite"/>
    </source>
</evidence>
<feature type="region of interest" description="Disordered" evidence="1">
    <location>
        <begin position="945"/>
        <end position="1008"/>
    </location>
</feature>
<feature type="compositionally biased region" description="Pro residues" evidence="1">
    <location>
        <begin position="77"/>
        <end position="103"/>
    </location>
</feature>
<feature type="compositionally biased region" description="Low complexity" evidence="1">
    <location>
        <begin position="945"/>
        <end position="974"/>
    </location>
</feature>
<evidence type="ECO:0000313" key="3">
    <source>
        <dbReference type="Proteomes" id="UP000664132"/>
    </source>
</evidence>
<dbReference type="Proteomes" id="UP000664132">
    <property type="component" value="Unassembled WGS sequence"/>
</dbReference>
<comment type="caution">
    <text evidence="2">The sequence shown here is derived from an EMBL/GenBank/DDBJ whole genome shotgun (WGS) entry which is preliminary data.</text>
</comment>
<feature type="compositionally biased region" description="Basic and acidic residues" evidence="1">
    <location>
        <begin position="989"/>
        <end position="1008"/>
    </location>
</feature>
<name>A0A8H7T1U9_9HELO</name>
<sequence length="1029" mass="113223">MPSFSFLKSSRGEQPRPRQLAAPHDSGVQLSNDSAEKVQRRQSKRDYFRSLLKISSLSSESRANKRKSGQFTVPTTQQPPSPSKSPDPPVSPMNKPLPPPPPANTEADDPPIPKAPVKLERIISPIDVPDLHKIFSGAPQFFARAEGHNTGAPHPSVAFIWDEELNIRDLTDHWKIHDEAWGCVTAWPHVTVQASRNPETVEEDRERRRAHFLPRCRERPNMLSMQGLERGTIGYQAALEMGVADALEIPDQDTDTSPEHISEGRRLFLNGKDGLRPITDSILVERLQQVSEVYHDDPLKHERSSVELYTQLFTFILFPPSRVTEHDDPYSFKIQIEALVQVLAAPTVWVDFSLVEWRIRLGQILWGASPDPDPEDAVSVNNETTRDPGTERYWLLLQILLSCELLLRLDAISANITHGVDTATPVEIHRFEKLATPSAKWSLILARTWLENIRLESPNPDALTETKPTGWLATLRGTGNAEAVATDGLQDLKFHGRHQSRQLSGLLHFARNIQWPDVDALSSKAASNGITISDSIQNTPIGTPLSISTQRSSSYFARRPTMKRGMSLHRHVSTIIHPAGWLSNSYISGLILPGEGLSHFLMSTLLENDSDAVSRLGEEANLYGGFIYRSKSFWSSACIIGRVLAARKGASECMGWIHSDVVPRGAKEGWVDVDVEPEEAIDPSQKAGKPRLWQKQNVEHDGHVIGGADFSSVLPGDFILPSDEASQTAISVTFDSLDLFAAADSGQETPTEDHTTPLSEVSMAPTIKTYSAMMRFTIVATGEEKKEVNVALNHDIHFVTAHPCVPSTHVDILKTAISPAFLPSPSSRSGNQDACTGISKLLQLFLHALFIRCIDKLLIGINPGHPLHKAFTYTKIPISTLLTTPLSLPFDTILSQPPSTSPMPSPTHSSTHTTSSSIPKVLIVDCTDESMSFFPVVHRPSESASASASRDASALDLSAHSPVSSSRKPSSGSPLRQPSSPLQYASGNEGRRESVRDGVVKEKKAHKEYGSELEMLGRALCAERGWDAL</sequence>
<feature type="compositionally biased region" description="Low complexity" evidence="1">
    <location>
        <begin position="906"/>
        <end position="916"/>
    </location>
</feature>
<dbReference type="EMBL" id="JAFJYH010000600">
    <property type="protein sequence ID" value="KAG4410747.1"/>
    <property type="molecule type" value="Genomic_DNA"/>
</dbReference>
<feature type="region of interest" description="Disordered" evidence="1">
    <location>
        <begin position="1"/>
        <end position="114"/>
    </location>
</feature>
<feature type="compositionally biased region" description="Low complexity" evidence="1">
    <location>
        <begin position="50"/>
        <end position="61"/>
    </location>
</feature>
<dbReference type="PANTHER" id="PTHR42345:SF2">
    <property type="entry name" value="HELICASE-LIKE PROTEIN"/>
    <property type="match status" value="1"/>
</dbReference>
<reference evidence="2" key="1">
    <citation type="submission" date="2021-02" db="EMBL/GenBank/DDBJ databases">
        <title>Genome sequence Cadophora malorum strain M34.</title>
        <authorList>
            <person name="Stefanovic E."/>
            <person name="Vu D."/>
            <person name="Scully C."/>
            <person name="Dijksterhuis J."/>
            <person name="Roader J."/>
            <person name="Houbraken J."/>
        </authorList>
    </citation>
    <scope>NUCLEOTIDE SEQUENCE</scope>
    <source>
        <strain evidence="2">M34</strain>
    </source>
</reference>
<evidence type="ECO:0000313" key="2">
    <source>
        <dbReference type="EMBL" id="KAG4410747.1"/>
    </source>
</evidence>
<feature type="compositionally biased region" description="Basic and acidic residues" evidence="1">
    <location>
        <begin position="34"/>
        <end position="48"/>
    </location>
</feature>
<feature type="compositionally biased region" description="Polar residues" evidence="1">
    <location>
        <begin position="976"/>
        <end position="986"/>
    </location>
</feature>
<organism evidence="2 3">
    <name type="scientific">Cadophora malorum</name>
    <dbReference type="NCBI Taxonomy" id="108018"/>
    <lineage>
        <taxon>Eukaryota</taxon>
        <taxon>Fungi</taxon>
        <taxon>Dikarya</taxon>
        <taxon>Ascomycota</taxon>
        <taxon>Pezizomycotina</taxon>
        <taxon>Leotiomycetes</taxon>
        <taxon>Helotiales</taxon>
        <taxon>Ploettnerulaceae</taxon>
        <taxon>Cadophora</taxon>
    </lineage>
</organism>
<feature type="region of interest" description="Disordered" evidence="1">
    <location>
        <begin position="893"/>
        <end position="916"/>
    </location>
</feature>
<proteinExistence type="predicted"/>
<accession>A0A8H7T1U9</accession>
<dbReference type="AlphaFoldDB" id="A0A8H7T1U9"/>
<feature type="non-terminal residue" evidence="2">
    <location>
        <position position="1029"/>
    </location>
</feature>
<dbReference type="OrthoDB" id="5420387at2759"/>
<dbReference type="PANTHER" id="PTHR42345">
    <property type="entry name" value="TPR_REGION DOMAIN-CONTAINING PROTEIN"/>
    <property type="match status" value="1"/>
</dbReference>
<protein>
    <submittedName>
        <fullName evidence="2">Uncharacterized protein</fullName>
    </submittedName>
</protein>